<keyword evidence="2" id="KW-0812">Transmembrane</keyword>
<dbReference type="AlphaFoldDB" id="A0AA40C180"/>
<reference evidence="3" key="1">
    <citation type="submission" date="2023-06" db="EMBL/GenBank/DDBJ databases">
        <title>Genome-scale phylogeny and comparative genomics of the fungal order Sordariales.</title>
        <authorList>
            <consortium name="Lawrence Berkeley National Laboratory"/>
            <person name="Hensen N."/>
            <person name="Bonometti L."/>
            <person name="Westerberg I."/>
            <person name="Brannstrom I.O."/>
            <person name="Guillou S."/>
            <person name="Cros-Aarteil S."/>
            <person name="Calhoun S."/>
            <person name="Haridas S."/>
            <person name="Kuo A."/>
            <person name="Mondo S."/>
            <person name="Pangilinan J."/>
            <person name="Riley R."/>
            <person name="LaButti K."/>
            <person name="Andreopoulos B."/>
            <person name="Lipzen A."/>
            <person name="Chen C."/>
            <person name="Yanf M."/>
            <person name="Daum C."/>
            <person name="Ng V."/>
            <person name="Clum A."/>
            <person name="Steindorff A."/>
            <person name="Ohm R."/>
            <person name="Martin F."/>
            <person name="Silar P."/>
            <person name="Natvig D."/>
            <person name="Lalanne C."/>
            <person name="Gautier V."/>
            <person name="Ament-velasquez S.L."/>
            <person name="Kruys A."/>
            <person name="Hutchinson M.I."/>
            <person name="Powell A.J."/>
            <person name="Barry K."/>
            <person name="Miller A.N."/>
            <person name="Grigoriev I.V."/>
            <person name="Debuchy R."/>
            <person name="Gladieux P."/>
            <person name="Thoren M.H."/>
            <person name="Johannesson H."/>
        </authorList>
    </citation>
    <scope>NUCLEOTIDE SEQUENCE</scope>
    <source>
        <strain evidence="3">SMH3391-2</strain>
    </source>
</reference>
<sequence length="318" mass="34864">MVASNHMASVTVTELDLSACHPNTIVDRINSMPGLKTSTAFFTFLRANLVLPHSAMSSNQPLSTLDDIPPLTLDILTTHEDKVDALKLVADSIAQQRQQASFHLITHPLFLSLLAGLLAAVYQFAWVWRDRDVGALLTLGSGVTMCYLMGIRYLTSGYIKLAEGLKWDWLLKDSGEEDLVIGTRFGDELIGALVLRLEPANASSSSPVGSNGGGVSGGSRKKSHHRNASFYRGGKGVVRAWTTKLRYRHKGVGGDMLHEAARITREKCGRDAEVGFAQEHANSEMVLPEMFNRSFRKGEMKAARALEAVLGEWDGRKR</sequence>
<name>A0AA40C180_9PEZI</name>
<proteinExistence type="predicted"/>
<evidence type="ECO:0000313" key="4">
    <source>
        <dbReference type="Proteomes" id="UP001174934"/>
    </source>
</evidence>
<protein>
    <submittedName>
        <fullName evidence="3">Uncharacterized protein</fullName>
    </submittedName>
</protein>
<evidence type="ECO:0000256" key="2">
    <source>
        <dbReference type="SAM" id="Phobius"/>
    </source>
</evidence>
<dbReference type="EMBL" id="JAULSR010000004">
    <property type="protein sequence ID" value="KAK0621606.1"/>
    <property type="molecule type" value="Genomic_DNA"/>
</dbReference>
<accession>A0AA40C180</accession>
<gene>
    <name evidence="3" type="ORF">B0T17DRAFT_641701</name>
</gene>
<keyword evidence="2" id="KW-1133">Transmembrane helix</keyword>
<feature type="region of interest" description="Disordered" evidence="1">
    <location>
        <begin position="201"/>
        <end position="227"/>
    </location>
</feature>
<dbReference type="Proteomes" id="UP001174934">
    <property type="component" value="Unassembled WGS sequence"/>
</dbReference>
<organism evidence="3 4">
    <name type="scientific">Bombardia bombarda</name>
    <dbReference type="NCBI Taxonomy" id="252184"/>
    <lineage>
        <taxon>Eukaryota</taxon>
        <taxon>Fungi</taxon>
        <taxon>Dikarya</taxon>
        <taxon>Ascomycota</taxon>
        <taxon>Pezizomycotina</taxon>
        <taxon>Sordariomycetes</taxon>
        <taxon>Sordariomycetidae</taxon>
        <taxon>Sordariales</taxon>
        <taxon>Lasiosphaeriaceae</taxon>
        <taxon>Bombardia</taxon>
    </lineage>
</organism>
<keyword evidence="2" id="KW-0472">Membrane</keyword>
<feature type="transmembrane region" description="Helical" evidence="2">
    <location>
        <begin position="109"/>
        <end position="128"/>
    </location>
</feature>
<feature type="transmembrane region" description="Helical" evidence="2">
    <location>
        <begin position="134"/>
        <end position="154"/>
    </location>
</feature>
<keyword evidence="4" id="KW-1185">Reference proteome</keyword>
<comment type="caution">
    <text evidence="3">The sequence shown here is derived from an EMBL/GenBank/DDBJ whole genome shotgun (WGS) entry which is preliminary data.</text>
</comment>
<evidence type="ECO:0000313" key="3">
    <source>
        <dbReference type="EMBL" id="KAK0621606.1"/>
    </source>
</evidence>
<evidence type="ECO:0000256" key="1">
    <source>
        <dbReference type="SAM" id="MobiDB-lite"/>
    </source>
</evidence>